<sequence>MNDEKNPMKPGIPGQTPLHGNNSGGFPYDTQFMKHLSTPSGVRQPNLNMPLPRYNASNAMVMRKDANIFDNLAYHPGLRVQLPSHESLVPPAQVKFEDSQTMRLMMPADKETTPLASSHGHQPQMQFTGTMNYNNSFTPNVMNFNMLNQHHIMKEVGVPQILTYPQQKESLGHVLPNLDNDVNQMNAAMAISQLAKQQITQPLVNPPAVYPNRSSEIMLKYQEKLNIKDETPATIKHQQCTGGIVFDKGLFSQGGRWLVFWECRGRIWRKSFLVNMYGNDGAKELAEEFWISKMRAMQLSNSNRYVNNPGEADGRNPPEYYRKTGHKKYAGMAGSPGYDGSADAEKQPEQMNTPDDPEVFWDADTKSWCYECLDKASNTVSLRRLPVKNPSLMEQVKMEAIRERLAHWRDIIKEYAESEYCGHTYEKSRTCWRVSHWVPSKGINRNKYFNISKYGYLAAKEKSKMYRLLVHDLGGEEPDMPPPEVLPPPEFFDDPVTKFYHRILYSMRSKDKS</sequence>
<evidence type="ECO:0000313" key="3">
    <source>
        <dbReference type="Proteomes" id="UP001195914"/>
    </source>
</evidence>
<feature type="region of interest" description="Disordered" evidence="1">
    <location>
        <begin position="332"/>
        <end position="355"/>
    </location>
</feature>
<protein>
    <submittedName>
        <fullName evidence="2">Uncharacterized protein</fullName>
    </submittedName>
</protein>
<keyword evidence="3" id="KW-1185">Reference proteome</keyword>
<dbReference type="AlphaFoldDB" id="A0AAD9LJ22"/>
<proteinExistence type="predicted"/>
<gene>
    <name evidence="2" type="ORF">X943_001897</name>
</gene>
<dbReference type="EMBL" id="JAHBMH010000024">
    <property type="protein sequence ID" value="KAK1938513.1"/>
    <property type="molecule type" value="Genomic_DNA"/>
</dbReference>
<evidence type="ECO:0000256" key="1">
    <source>
        <dbReference type="SAM" id="MobiDB-lite"/>
    </source>
</evidence>
<dbReference type="Proteomes" id="UP001195914">
    <property type="component" value="Unassembled WGS sequence"/>
</dbReference>
<reference evidence="2" key="1">
    <citation type="journal article" date="2014" name="Nucleic Acids Res.">
        <title>The evolutionary dynamics of variant antigen genes in Babesia reveal a history of genomic innovation underlying host-parasite interaction.</title>
        <authorList>
            <person name="Jackson A.P."/>
            <person name="Otto T.D."/>
            <person name="Darby A."/>
            <person name="Ramaprasad A."/>
            <person name="Xia D."/>
            <person name="Echaide I.E."/>
            <person name="Farber M."/>
            <person name="Gahlot S."/>
            <person name="Gamble J."/>
            <person name="Gupta D."/>
            <person name="Gupta Y."/>
            <person name="Jackson L."/>
            <person name="Malandrin L."/>
            <person name="Malas T.B."/>
            <person name="Moussa E."/>
            <person name="Nair M."/>
            <person name="Reid A.J."/>
            <person name="Sanders M."/>
            <person name="Sharma J."/>
            <person name="Tracey A."/>
            <person name="Quail M.A."/>
            <person name="Weir W."/>
            <person name="Wastling J.M."/>
            <person name="Hall N."/>
            <person name="Willadsen P."/>
            <person name="Lingelbach K."/>
            <person name="Shiels B."/>
            <person name="Tait A."/>
            <person name="Berriman M."/>
            <person name="Allred D.R."/>
            <person name="Pain A."/>
        </authorList>
    </citation>
    <scope>NUCLEOTIDE SEQUENCE</scope>
    <source>
        <strain evidence="2">1802A</strain>
    </source>
</reference>
<evidence type="ECO:0000313" key="2">
    <source>
        <dbReference type="EMBL" id="KAK1938513.1"/>
    </source>
</evidence>
<comment type="caution">
    <text evidence="2">The sequence shown here is derived from an EMBL/GenBank/DDBJ whole genome shotgun (WGS) entry which is preliminary data.</text>
</comment>
<accession>A0AAD9LJ22</accession>
<organism evidence="2 3">
    <name type="scientific">Babesia divergens</name>
    <dbReference type="NCBI Taxonomy" id="32595"/>
    <lineage>
        <taxon>Eukaryota</taxon>
        <taxon>Sar</taxon>
        <taxon>Alveolata</taxon>
        <taxon>Apicomplexa</taxon>
        <taxon>Aconoidasida</taxon>
        <taxon>Piroplasmida</taxon>
        <taxon>Babesiidae</taxon>
        <taxon>Babesia</taxon>
    </lineage>
</organism>
<feature type="region of interest" description="Disordered" evidence="1">
    <location>
        <begin position="1"/>
        <end position="25"/>
    </location>
</feature>
<reference evidence="2" key="2">
    <citation type="submission" date="2021-05" db="EMBL/GenBank/DDBJ databases">
        <authorList>
            <person name="Pain A."/>
        </authorList>
    </citation>
    <scope>NUCLEOTIDE SEQUENCE</scope>
    <source>
        <strain evidence="2">1802A</strain>
    </source>
</reference>
<name>A0AAD9LJ22_BABDI</name>